<gene>
    <name evidence="2" type="ORF">QLX08_003832</name>
</gene>
<evidence type="ECO:0000313" key="2">
    <source>
        <dbReference type="EMBL" id="KAK9304976.1"/>
    </source>
</evidence>
<keyword evidence="1" id="KW-0812">Transmembrane</keyword>
<keyword evidence="1" id="KW-0472">Membrane</keyword>
<proteinExistence type="predicted"/>
<organism evidence="2 3">
    <name type="scientific">Tetragonisca angustula</name>
    <dbReference type="NCBI Taxonomy" id="166442"/>
    <lineage>
        <taxon>Eukaryota</taxon>
        <taxon>Metazoa</taxon>
        <taxon>Ecdysozoa</taxon>
        <taxon>Arthropoda</taxon>
        <taxon>Hexapoda</taxon>
        <taxon>Insecta</taxon>
        <taxon>Pterygota</taxon>
        <taxon>Neoptera</taxon>
        <taxon>Endopterygota</taxon>
        <taxon>Hymenoptera</taxon>
        <taxon>Apocrita</taxon>
        <taxon>Aculeata</taxon>
        <taxon>Apoidea</taxon>
        <taxon>Anthophila</taxon>
        <taxon>Apidae</taxon>
        <taxon>Tetragonisca</taxon>
    </lineage>
</organism>
<evidence type="ECO:0000313" key="3">
    <source>
        <dbReference type="Proteomes" id="UP001432146"/>
    </source>
</evidence>
<sequence>MDELVYAPNITTSYTHFCNFEKNFVPQHAQMWMKDHFPYCFLYCALYAILISGGRLYMSNRPKYDLRRGLVMWSYVSSNATSWALLQHMYT</sequence>
<protein>
    <recommendedName>
        <fullName evidence="4">Very-long-chain 3-oxoacyl-CoA synthase</fullName>
    </recommendedName>
</protein>
<comment type="caution">
    <text evidence="2">The sequence shown here is derived from an EMBL/GenBank/DDBJ whole genome shotgun (WGS) entry which is preliminary data.</text>
</comment>
<reference evidence="2 3" key="1">
    <citation type="submission" date="2024-05" db="EMBL/GenBank/DDBJ databases">
        <title>The nuclear and mitochondrial genome assemblies of Tetragonisca angustula (Apidae: Meliponini), a tiny yet remarkable pollinator in the Neotropics.</title>
        <authorList>
            <person name="Ferrari R."/>
            <person name="Ricardo P.C."/>
            <person name="Dias F.C."/>
            <person name="Araujo N.S."/>
            <person name="Soares D.O."/>
            <person name="Zhou Q.-S."/>
            <person name="Zhu C.-D."/>
            <person name="Coutinho L."/>
            <person name="Airas M.C."/>
            <person name="Batista T.M."/>
        </authorList>
    </citation>
    <scope>NUCLEOTIDE SEQUENCE [LARGE SCALE GENOMIC DNA]</scope>
    <source>
        <strain evidence="2">ASF017062</strain>
        <tissue evidence="2">Abdomen</tissue>
    </source>
</reference>
<evidence type="ECO:0008006" key="4">
    <source>
        <dbReference type="Google" id="ProtNLM"/>
    </source>
</evidence>
<dbReference type="Proteomes" id="UP001432146">
    <property type="component" value="Unassembled WGS sequence"/>
</dbReference>
<evidence type="ECO:0000256" key="1">
    <source>
        <dbReference type="SAM" id="Phobius"/>
    </source>
</evidence>
<keyword evidence="1" id="KW-1133">Transmembrane helix</keyword>
<name>A0AAW1A7I2_9HYME</name>
<dbReference type="EMBL" id="JAWNGG020000057">
    <property type="protein sequence ID" value="KAK9304976.1"/>
    <property type="molecule type" value="Genomic_DNA"/>
</dbReference>
<accession>A0AAW1A7I2</accession>
<keyword evidence="3" id="KW-1185">Reference proteome</keyword>
<feature type="transmembrane region" description="Helical" evidence="1">
    <location>
        <begin position="36"/>
        <end position="58"/>
    </location>
</feature>
<dbReference type="AlphaFoldDB" id="A0AAW1A7I2"/>